<keyword evidence="2" id="KW-0067">ATP-binding</keyword>
<keyword evidence="1" id="KW-0547">Nucleotide-binding</keyword>
<dbReference type="PANTHER" id="PTHR32071">
    <property type="entry name" value="TRANSCRIPTIONAL REGULATORY PROTEIN"/>
    <property type="match status" value="1"/>
</dbReference>
<dbReference type="PRINTS" id="PR01590">
    <property type="entry name" value="HTHFIS"/>
</dbReference>
<dbReference type="Gene3D" id="3.40.50.2300">
    <property type="match status" value="1"/>
</dbReference>
<dbReference type="SMART" id="SM00382">
    <property type="entry name" value="AAA"/>
    <property type="match status" value="1"/>
</dbReference>
<evidence type="ECO:0000256" key="2">
    <source>
        <dbReference type="ARBA" id="ARBA00022840"/>
    </source>
</evidence>
<dbReference type="GO" id="GO:0006355">
    <property type="term" value="P:regulation of DNA-templated transcription"/>
    <property type="evidence" value="ECO:0007669"/>
    <property type="project" value="InterPro"/>
</dbReference>
<dbReference type="Gene3D" id="1.10.10.60">
    <property type="entry name" value="Homeodomain-like"/>
    <property type="match status" value="1"/>
</dbReference>
<reference evidence="10 11" key="1">
    <citation type="submission" date="2020-08" db="EMBL/GenBank/DDBJ databases">
        <title>Acidobacteriota in marine sediments use diverse sulfur dissimilation pathways.</title>
        <authorList>
            <person name="Wasmund K."/>
        </authorList>
    </citation>
    <scope>NUCLEOTIDE SEQUENCE [LARGE SCALE GENOMIC DNA]</scope>
    <source>
        <strain evidence="10">MAG AM4</strain>
    </source>
</reference>
<sequence>MKLDAHILVVDDDASQREELAGFLADLGAEVREASDGREALESILRHAPDLCITDFRMPRMDGGELLHEIRQVNPDIGVILVTAYGNVEGAVACLKDGAAEYLLKPLDLDEVEHIVRKLLDARQLRRENRDLKERLSRVESVPGIVTAGGAMTPVLSMVARVARSTASVLLQGESGTGKELVARAIHSAGARSDAPFVAVNAGALSRHLLESELFGHEKGAFTGADRPREGRFQAAEGGTLFLDEIGDLPQELQVKLLRALQERTIERVGSNRPVPVDVRVVAATHRDLALEIREGRFREDLYYRLAVVSVDLPPLRSRKADIPLLVDHFLHKHRADLDGSPAALSREAMDLLIAYDFPGNVRELENIVRRGMVLARGDQITVDDLPASVLVSRNETGAESAAGETLPGRMAALEKEAIQEALAQEKGVIVRAAHRLGISERALRYKAEKYELKS</sequence>
<evidence type="ECO:0000256" key="1">
    <source>
        <dbReference type="ARBA" id="ARBA00022741"/>
    </source>
</evidence>
<dbReference type="Pfam" id="PF02954">
    <property type="entry name" value="HTH_8"/>
    <property type="match status" value="1"/>
</dbReference>
<dbReference type="GO" id="GO:0005524">
    <property type="term" value="F:ATP binding"/>
    <property type="evidence" value="ECO:0007669"/>
    <property type="project" value="UniProtKB-KW"/>
</dbReference>
<keyword evidence="5" id="KW-0804">Transcription</keyword>
<dbReference type="CDD" id="cd00009">
    <property type="entry name" value="AAA"/>
    <property type="match status" value="1"/>
</dbReference>
<dbReference type="Gene3D" id="1.10.8.60">
    <property type="match status" value="1"/>
</dbReference>
<feature type="modified residue" description="4-aspartylphosphate" evidence="6">
    <location>
        <position position="55"/>
    </location>
</feature>
<dbReference type="GO" id="GO:0043565">
    <property type="term" value="F:sequence-specific DNA binding"/>
    <property type="evidence" value="ECO:0007669"/>
    <property type="project" value="InterPro"/>
</dbReference>
<dbReference type="SUPFAM" id="SSF52172">
    <property type="entry name" value="CheY-like"/>
    <property type="match status" value="1"/>
</dbReference>
<dbReference type="Pfam" id="PF25601">
    <property type="entry name" value="AAA_lid_14"/>
    <property type="match status" value="1"/>
</dbReference>
<evidence type="ECO:0000259" key="9">
    <source>
        <dbReference type="PROSITE" id="PS50110"/>
    </source>
</evidence>
<organism evidence="10 11">
    <name type="scientific">Candidatus Polarisedimenticola svalbardensis</name>
    <dbReference type="NCBI Taxonomy" id="2886004"/>
    <lineage>
        <taxon>Bacteria</taxon>
        <taxon>Pseudomonadati</taxon>
        <taxon>Acidobacteriota</taxon>
        <taxon>Candidatus Polarisedimenticolia</taxon>
        <taxon>Candidatus Polarisedimenticolales</taxon>
        <taxon>Candidatus Polarisedimenticolaceae</taxon>
        <taxon>Candidatus Polarisedimenticola</taxon>
    </lineage>
</organism>
<keyword evidence="7" id="KW-0175">Coiled coil</keyword>
<dbReference type="PROSITE" id="PS00688">
    <property type="entry name" value="SIGMA54_INTERACT_3"/>
    <property type="match status" value="1"/>
</dbReference>
<comment type="caution">
    <text evidence="10">The sequence shown here is derived from an EMBL/GenBank/DDBJ whole genome shotgun (WGS) entry which is preliminary data.</text>
</comment>
<dbReference type="InterPro" id="IPR001789">
    <property type="entry name" value="Sig_transdc_resp-reg_receiver"/>
</dbReference>
<dbReference type="InterPro" id="IPR011006">
    <property type="entry name" value="CheY-like_superfamily"/>
</dbReference>
<evidence type="ECO:0000313" key="11">
    <source>
        <dbReference type="Proteomes" id="UP000648239"/>
    </source>
</evidence>
<dbReference type="Pfam" id="PF00158">
    <property type="entry name" value="Sigma54_activat"/>
    <property type="match status" value="1"/>
</dbReference>
<protein>
    <submittedName>
        <fullName evidence="10">Sigma-54-dependent Fis family transcriptional regulator</fullName>
    </submittedName>
</protein>
<dbReference type="InterPro" id="IPR009057">
    <property type="entry name" value="Homeodomain-like_sf"/>
</dbReference>
<evidence type="ECO:0000313" key="10">
    <source>
        <dbReference type="EMBL" id="MBD3868393.1"/>
    </source>
</evidence>
<name>A0A8J6Y120_9BACT</name>
<dbReference type="PROSITE" id="PS00676">
    <property type="entry name" value="SIGMA54_INTERACT_2"/>
    <property type="match status" value="1"/>
</dbReference>
<dbReference type="EMBL" id="JACXWD010000030">
    <property type="protein sequence ID" value="MBD3868393.1"/>
    <property type="molecule type" value="Genomic_DNA"/>
</dbReference>
<dbReference type="PROSITE" id="PS50110">
    <property type="entry name" value="RESPONSE_REGULATORY"/>
    <property type="match status" value="1"/>
</dbReference>
<dbReference type="PROSITE" id="PS50045">
    <property type="entry name" value="SIGMA54_INTERACT_4"/>
    <property type="match status" value="1"/>
</dbReference>
<keyword evidence="4" id="KW-0238">DNA-binding</keyword>
<dbReference type="Gene3D" id="3.40.50.300">
    <property type="entry name" value="P-loop containing nucleotide triphosphate hydrolases"/>
    <property type="match status" value="1"/>
</dbReference>
<evidence type="ECO:0000256" key="5">
    <source>
        <dbReference type="ARBA" id="ARBA00023163"/>
    </source>
</evidence>
<dbReference type="CDD" id="cd17536">
    <property type="entry name" value="REC_YesN-like"/>
    <property type="match status" value="1"/>
</dbReference>
<dbReference type="InterPro" id="IPR058031">
    <property type="entry name" value="AAA_lid_NorR"/>
</dbReference>
<dbReference type="PROSITE" id="PS00675">
    <property type="entry name" value="SIGMA54_INTERACT_1"/>
    <property type="match status" value="1"/>
</dbReference>
<feature type="coiled-coil region" evidence="7">
    <location>
        <begin position="115"/>
        <end position="142"/>
    </location>
</feature>
<dbReference type="Pfam" id="PF00072">
    <property type="entry name" value="Response_reg"/>
    <property type="match status" value="1"/>
</dbReference>
<feature type="domain" description="Response regulatory" evidence="9">
    <location>
        <begin position="6"/>
        <end position="120"/>
    </location>
</feature>
<dbReference type="InterPro" id="IPR002197">
    <property type="entry name" value="HTH_Fis"/>
</dbReference>
<dbReference type="InterPro" id="IPR025943">
    <property type="entry name" value="Sigma_54_int_dom_ATP-bd_2"/>
</dbReference>
<evidence type="ECO:0000256" key="3">
    <source>
        <dbReference type="ARBA" id="ARBA00023015"/>
    </source>
</evidence>
<dbReference type="SUPFAM" id="SSF52540">
    <property type="entry name" value="P-loop containing nucleoside triphosphate hydrolases"/>
    <property type="match status" value="1"/>
</dbReference>
<dbReference type="AlphaFoldDB" id="A0A8J6Y120"/>
<dbReference type="InterPro" id="IPR025944">
    <property type="entry name" value="Sigma_54_int_dom_CS"/>
</dbReference>
<dbReference type="SMART" id="SM00448">
    <property type="entry name" value="REC"/>
    <property type="match status" value="1"/>
</dbReference>
<feature type="domain" description="Sigma-54 factor interaction" evidence="8">
    <location>
        <begin position="145"/>
        <end position="374"/>
    </location>
</feature>
<dbReference type="InterPro" id="IPR003593">
    <property type="entry name" value="AAA+_ATPase"/>
</dbReference>
<dbReference type="GO" id="GO:0000160">
    <property type="term" value="P:phosphorelay signal transduction system"/>
    <property type="evidence" value="ECO:0007669"/>
    <property type="project" value="InterPro"/>
</dbReference>
<dbReference type="InterPro" id="IPR002078">
    <property type="entry name" value="Sigma_54_int"/>
</dbReference>
<dbReference type="InterPro" id="IPR025662">
    <property type="entry name" value="Sigma_54_int_dom_ATP-bd_1"/>
</dbReference>
<dbReference type="InterPro" id="IPR027417">
    <property type="entry name" value="P-loop_NTPase"/>
</dbReference>
<keyword evidence="3" id="KW-0805">Transcription regulation</keyword>
<keyword evidence="6" id="KW-0597">Phosphoprotein</keyword>
<dbReference type="FunFam" id="3.40.50.300:FF:000006">
    <property type="entry name" value="DNA-binding transcriptional regulator NtrC"/>
    <property type="match status" value="1"/>
</dbReference>
<dbReference type="Proteomes" id="UP000648239">
    <property type="component" value="Unassembled WGS sequence"/>
</dbReference>
<proteinExistence type="predicted"/>
<evidence type="ECO:0000256" key="7">
    <source>
        <dbReference type="SAM" id="Coils"/>
    </source>
</evidence>
<evidence type="ECO:0000256" key="4">
    <source>
        <dbReference type="ARBA" id="ARBA00023125"/>
    </source>
</evidence>
<accession>A0A8J6Y120</accession>
<evidence type="ECO:0000256" key="6">
    <source>
        <dbReference type="PROSITE-ProRule" id="PRU00169"/>
    </source>
</evidence>
<gene>
    <name evidence="10" type="ORF">IFK94_09735</name>
</gene>
<dbReference type="SUPFAM" id="SSF46689">
    <property type="entry name" value="Homeodomain-like"/>
    <property type="match status" value="1"/>
</dbReference>
<evidence type="ECO:0000259" key="8">
    <source>
        <dbReference type="PROSITE" id="PS50045"/>
    </source>
</evidence>